<organism evidence="1 2">
    <name type="scientific">Meripilus lineatus</name>
    <dbReference type="NCBI Taxonomy" id="2056292"/>
    <lineage>
        <taxon>Eukaryota</taxon>
        <taxon>Fungi</taxon>
        <taxon>Dikarya</taxon>
        <taxon>Basidiomycota</taxon>
        <taxon>Agaricomycotina</taxon>
        <taxon>Agaricomycetes</taxon>
        <taxon>Polyporales</taxon>
        <taxon>Meripilaceae</taxon>
        <taxon>Meripilus</taxon>
    </lineage>
</organism>
<protein>
    <submittedName>
        <fullName evidence="1">Uncharacterized protein</fullName>
    </submittedName>
</protein>
<reference evidence="1" key="1">
    <citation type="submission" date="2022-07" db="EMBL/GenBank/DDBJ databases">
        <title>Genome Sequence of Physisporinus lineatus.</title>
        <authorList>
            <person name="Buettner E."/>
        </authorList>
    </citation>
    <scope>NUCLEOTIDE SEQUENCE</scope>
    <source>
        <strain evidence="1">VT162</strain>
    </source>
</reference>
<dbReference type="Gene3D" id="1.20.5.170">
    <property type="match status" value="1"/>
</dbReference>
<sequence length="392" mass="44279">MPRKRFHLSLYQDLNADDSVKPPLQSHVVFTLVPEGINGMYHTAHPVIYKVWDLRYNCFTELGVCTARKDSSGHIIPVNGRIVPGGEYAALIRQGGSTCWTETRKWQDADTFDSILVKNDSNTPQAFALCLPIIQEDEYEPTLHPVLLFNQIGHEEFLRIRVHVKLQAWYSGTIFENGKQVKDIGKLVPLVDENNKPWTIDIKEQPFTSSWSIQQRADGKIRIQSADNRKSERMQAELRGDLQKLARDVKELNNRINVDNGITIEDRIRELEKSVEVKGKEVDGLRIAINTTNEETKTSASNLTTGIAALNSQFGDVDARLMHTNATVQSLEAFVKADHDDKAAWRSGLNDVKSMLEACEGKVTMLQSSVKQMRARVEKAESSIKEMMEEMG</sequence>
<evidence type="ECO:0000313" key="2">
    <source>
        <dbReference type="Proteomes" id="UP001212997"/>
    </source>
</evidence>
<dbReference type="AlphaFoldDB" id="A0AAD5UYA3"/>
<comment type="caution">
    <text evidence="1">The sequence shown here is derived from an EMBL/GenBank/DDBJ whole genome shotgun (WGS) entry which is preliminary data.</text>
</comment>
<dbReference type="Proteomes" id="UP001212997">
    <property type="component" value="Unassembled WGS sequence"/>
</dbReference>
<name>A0AAD5UYA3_9APHY</name>
<evidence type="ECO:0000313" key="1">
    <source>
        <dbReference type="EMBL" id="KAJ3479811.1"/>
    </source>
</evidence>
<keyword evidence="2" id="KW-1185">Reference proteome</keyword>
<dbReference type="EMBL" id="JANAWD010000415">
    <property type="protein sequence ID" value="KAJ3479811.1"/>
    <property type="molecule type" value="Genomic_DNA"/>
</dbReference>
<proteinExistence type="predicted"/>
<accession>A0AAD5UYA3</accession>
<gene>
    <name evidence="1" type="ORF">NLI96_g8802</name>
</gene>